<name>A0A7M7KDF9_VARDE</name>
<feature type="region of interest" description="Disordered" evidence="2">
    <location>
        <begin position="128"/>
        <end position="157"/>
    </location>
</feature>
<feature type="compositionally biased region" description="Basic and acidic residues" evidence="2">
    <location>
        <begin position="194"/>
        <end position="208"/>
    </location>
</feature>
<feature type="compositionally biased region" description="Basic and acidic residues" evidence="2">
    <location>
        <begin position="243"/>
        <end position="260"/>
    </location>
</feature>
<feature type="domain" description="Chromatin target of PRMT1 protein C-terminal" evidence="3">
    <location>
        <begin position="328"/>
        <end position="403"/>
    </location>
</feature>
<feature type="compositionally biased region" description="Acidic residues" evidence="2">
    <location>
        <begin position="273"/>
        <end position="283"/>
    </location>
</feature>
<feature type="compositionally biased region" description="Low complexity" evidence="2">
    <location>
        <begin position="140"/>
        <end position="149"/>
    </location>
</feature>
<feature type="compositionally biased region" description="Gly residues" evidence="2">
    <location>
        <begin position="224"/>
        <end position="233"/>
    </location>
</feature>
<evidence type="ECO:0000256" key="2">
    <source>
        <dbReference type="SAM" id="MobiDB-lite"/>
    </source>
</evidence>
<dbReference type="KEGG" id="vde:111251809"/>
<feature type="compositionally biased region" description="Gly residues" evidence="2">
    <location>
        <begin position="128"/>
        <end position="139"/>
    </location>
</feature>
<dbReference type="InParanoid" id="A0A7M7KDF9"/>
<proteinExistence type="predicted"/>
<dbReference type="RefSeq" id="XP_022664572.1">
    <property type="nucleotide sequence ID" value="XM_022808837.1"/>
</dbReference>
<feature type="region of interest" description="Disordered" evidence="2">
    <location>
        <begin position="71"/>
        <end position="104"/>
    </location>
</feature>
<dbReference type="GO" id="GO:0003723">
    <property type="term" value="F:RNA binding"/>
    <property type="evidence" value="ECO:0007669"/>
    <property type="project" value="UniProtKB-KW"/>
</dbReference>
<evidence type="ECO:0000256" key="1">
    <source>
        <dbReference type="ARBA" id="ARBA00022884"/>
    </source>
</evidence>
<dbReference type="GeneID" id="111251809"/>
<evidence type="ECO:0000259" key="3">
    <source>
        <dbReference type="SMART" id="SM01218"/>
    </source>
</evidence>
<keyword evidence="1" id="KW-0694">RNA-binding</keyword>
<feature type="compositionally biased region" description="Gly residues" evidence="2">
    <location>
        <begin position="330"/>
        <end position="349"/>
    </location>
</feature>
<organism evidence="4 5">
    <name type="scientific">Varroa destructor</name>
    <name type="common">Honeybee mite</name>
    <dbReference type="NCBI Taxonomy" id="109461"/>
    <lineage>
        <taxon>Eukaryota</taxon>
        <taxon>Metazoa</taxon>
        <taxon>Ecdysozoa</taxon>
        <taxon>Arthropoda</taxon>
        <taxon>Chelicerata</taxon>
        <taxon>Arachnida</taxon>
        <taxon>Acari</taxon>
        <taxon>Parasitiformes</taxon>
        <taxon>Mesostigmata</taxon>
        <taxon>Gamasina</taxon>
        <taxon>Dermanyssoidea</taxon>
        <taxon>Varroidae</taxon>
        <taxon>Varroa</taxon>
    </lineage>
</organism>
<dbReference type="OrthoDB" id="10460393at2759"/>
<evidence type="ECO:0000313" key="5">
    <source>
        <dbReference type="Proteomes" id="UP000594260"/>
    </source>
</evidence>
<dbReference type="SMART" id="SM01218">
    <property type="entry name" value="FoP_duplication"/>
    <property type="match status" value="1"/>
</dbReference>
<dbReference type="AlphaFoldDB" id="A0A7M7KDF9"/>
<dbReference type="EnsemblMetazoa" id="XM_022808837">
    <property type="protein sequence ID" value="XP_022664572"/>
    <property type="gene ID" value="LOC111251809"/>
</dbReference>
<sequence length="412" mass="45547">MVAIPKIVLKSQTRMTLNERFTQYSEQQHARVQMLRNDLHTRITEDAIRRNGGADTAELSRKLDNLQRVIESQIRRKSPSPQPPRRSNRYSPEPHRMAPTYGRCSEGYGESMIVPDYRALLYHGGSGGSGGGSNGGRSGSGSSWREYSGGAQGGRKSRYDLTYGDVIQGGHRDYDAPSSSSLYADTLDRVPVTRRLDSHTNPKREYRDYWPSTRPRGDYRGYSGRHGGYGGRSRAGTSPRTYADQRGRSGARDNSKRKYDNPLMRDSSGSENDNNDDDDEWVDQDVFKKRQSGGIKSRLGVRSRPPFKNSGGGYNFAGFGNLFVKRARGGGRGGRGFNRGGGGGAGPGGTNRPQRSRSFTRPMTRNSGGGAVARSRSQGRPAITKEDLDKELDEYHRKKGLTDEATTMQVDS</sequence>
<evidence type="ECO:0000313" key="4">
    <source>
        <dbReference type="EnsemblMetazoa" id="XP_022664572"/>
    </source>
</evidence>
<accession>A0A7M7KDF9</accession>
<feature type="region of interest" description="Disordered" evidence="2">
    <location>
        <begin position="193"/>
        <end position="289"/>
    </location>
</feature>
<keyword evidence="5" id="KW-1185">Reference proteome</keyword>
<dbReference type="InterPro" id="IPR025715">
    <property type="entry name" value="FoP_C"/>
</dbReference>
<protein>
    <recommendedName>
        <fullName evidence="3">Chromatin target of PRMT1 protein C-terminal domain-containing protein</fullName>
    </recommendedName>
</protein>
<feature type="compositionally biased region" description="Polar residues" evidence="2">
    <location>
        <begin position="356"/>
        <end position="366"/>
    </location>
</feature>
<feature type="region of interest" description="Disordered" evidence="2">
    <location>
        <begin position="329"/>
        <end position="412"/>
    </location>
</feature>
<feature type="compositionally biased region" description="Basic and acidic residues" evidence="2">
    <location>
        <begin position="383"/>
        <end position="402"/>
    </location>
</feature>
<dbReference type="Proteomes" id="UP000594260">
    <property type="component" value="Unplaced"/>
</dbReference>
<reference evidence="4" key="1">
    <citation type="submission" date="2021-01" db="UniProtKB">
        <authorList>
            <consortium name="EnsemblMetazoa"/>
        </authorList>
    </citation>
    <scope>IDENTIFICATION</scope>
</reference>